<dbReference type="GO" id="GO:0006605">
    <property type="term" value="P:protein targeting"/>
    <property type="evidence" value="ECO:0007669"/>
    <property type="project" value="InterPro"/>
</dbReference>
<evidence type="ECO:0000256" key="7">
    <source>
        <dbReference type="ARBA" id="ARBA00023010"/>
    </source>
</evidence>
<dbReference type="AlphaFoldDB" id="A0A382R8T4"/>
<accession>A0A382R8T4</accession>
<keyword evidence="7" id="KW-0811">Translocation</keyword>
<keyword evidence="3" id="KW-1003">Cell membrane</keyword>
<evidence type="ECO:0008006" key="11">
    <source>
        <dbReference type="Google" id="ProtNLM"/>
    </source>
</evidence>
<organism evidence="10">
    <name type="scientific">marine metagenome</name>
    <dbReference type="NCBI Taxonomy" id="408172"/>
    <lineage>
        <taxon>unclassified sequences</taxon>
        <taxon>metagenomes</taxon>
        <taxon>ecological metagenomes</taxon>
    </lineage>
</organism>
<dbReference type="GO" id="GO:0005886">
    <property type="term" value="C:plasma membrane"/>
    <property type="evidence" value="ECO:0007669"/>
    <property type="project" value="TreeGrafter"/>
</dbReference>
<dbReference type="HAMAP" id="MF_00422">
    <property type="entry name" value="SecE"/>
    <property type="match status" value="1"/>
</dbReference>
<feature type="transmembrane region" description="Helical" evidence="9">
    <location>
        <begin position="45"/>
        <end position="67"/>
    </location>
</feature>
<dbReference type="GO" id="GO:0006886">
    <property type="term" value="P:intracellular protein transport"/>
    <property type="evidence" value="ECO:0007669"/>
    <property type="project" value="InterPro"/>
</dbReference>
<dbReference type="GO" id="GO:0009306">
    <property type="term" value="P:protein secretion"/>
    <property type="evidence" value="ECO:0007669"/>
    <property type="project" value="InterPro"/>
</dbReference>
<evidence type="ECO:0000256" key="6">
    <source>
        <dbReference type="ARBA" id="ARBA00022989"/>
    </source>
</evidence>
<evidence type="ECO:0000256" key="5">
    <source>
        <dbReference type="ARBA" id="ARBA00022927"/>
    </source>
</evidence>
<keyword evidence="2" id="KW-0813">Transport</keyword>
<evidence type="ECO:0000256" key="2">
    <source>
        <dbReference type="ARBA" id="ARBA00022448"/>
    </source>
</evidence>
<evidence type="ECO:0000256" key="8">
    <source>
        <dbReference type="ARBA" id="ARBA00023136"/>
    </source>
</evidence>
<dbReference type="InterPro" id="IPR001901">
    <property type="entry name" value="Translocase_SecE/Sec61-g"/>
</dbReference>
<name>A0A382R8T4_9ZZZZ</name>
<dbReference type="PANTHER" id="PTHR33910">
    <property type="entry name" value="PROTEIN TRANSLOCASE SUBUNIT SECE"/>
    <property type="match status" value="1"/>
</dbReference>
<keyword evidence="8 9" id="KW-0472">Membrane</keyword>
<dbReference type="EMBL" id="UINC01119637">
    <property type="protein sequence ID" value="SVC93605.1"/>
    <property type="molecule type" value="Genomic_DNA"/>
</dbReference>
<dbReference type="InterPro" id="IPR005807">
    <property type="entry name" value="SecE_bac"/>
</dbReference>
<evidence type="ECO:0000313" key="10">
    <source>
        <dbReference type="EMBL" id="SVC93605.1"/>
    </source>
</evidence>
<evidence type="ECO:0000256" key="1">
    <source>
        <dbReference type="ARBA" id="ARBA00004370"/>
    </source>
</evidence>
<gene>
    <name evidence="10" type="ORF">METZ01_LOCUS346459</name>
</gene>
<dbReference type="NCBIfam" id="TIGR00964">
    <property type="entry name" value="secE_bact"/>
    <property type="match status" value="1"/>
</dbReference>
<dbReference type="Gene3D" id="1.20.5.1030">
    <property type="entry name" value="Preprotein translocase secy subunit"/>
    <property type="match status" value="1"/>
</dbReference>
<dbReference type="PROSITE" id="PS01067">
    <property type="entry name" value="SECE_SEC61G"/>
    <property type="match status" value="1"/>
</dbReference>
<dbReference type="PANTHER" id="PTHR33910:SF1">
    <property type="entry name" value="PROTEIN TRANSLOCASE SUBUNIT SECE"/>
    <property type="match status" value="1"/>
</dbReference>
<keyword evidence="5" id="KW-0653">Protein transport</keyword>
<dbReference type="Pfam" id="PF00584">
    <property type="entry name" value="SecE"/>
    <property type="match status" value="1"/>
</dbReference>
<proteinExistence type="inferred from homology"/>
<evidence type="ECO:0000256" key="4">
    <source>
        <dbReference type="ARBA" id="ARBA00022692"/>
    </source>
</evidence>
<dbReference type="InterPro" id="IPR038379">
    <property type="entry name" value="SecE_sf"/>
</dbReference>
<evidence type="ECO:0000256" key="3">
    <source>
        <dbReference type="ARBA" id="ARBA00022475"/>
    </source>
</evidence>
<keyword evidence="4 9" id="KW-0812">Transmembrane</keyword>
<reference evidence="10" key="1">
    <citation type="submission" date="2018-05" db="EMBL/GenBank/DDBJ databases">
        <authorList>
            <person name="Lanie J.A."/>
            <person name="Ng W.-L."/>
            <person name="Kazmierczak K.M."/>
            <person name="Andrzejewski T.M."/>
            <person name="Davidsen T.M."/>
            <person name="Wayne K.J."/>
            <person name="Tettelin H."/>
            <person name="Glass J.I."/>
            <person name="Rusch D."/>
            <person name="Podicherti R."/>
            <person name="Tsui H.-C.T."/>
            <person name="Winkler M.E."/>
        </authorList>
    </citation>
    <scope>NUCLEOTIDE SEQUENCE</scope>
</reference>
<dbReference type="GO" id="GO:0043952">
    <property type="term" value="P:protein transport by the Sec complex"/>
    <property type="evidence" value="ECO:0007669"/>
    <property type="project" value="TreeGrafter"/>
</dbReference>
<sequence length="77" mass="8752">MARNNTPLSRGIRRSDRFSVFRFFGEVFAELRKVSWPSRQEATRLTILVLGLSITIGIFLGIVDYVFSRLMALLSGT</sequence>
<keyword evidence="6 9" id="KW-1133">Transmembrane helix</keyword>
<evidence type="ECO:0000256" key="9">
    <source>
        <dbReference type="SAM" id="Phobius"/>
    </source>
</evidence>
<comment type="subcellular location">
    <subcellularLocation>
        <location evidence="1">Membrane</location>
    </subcellularLocation>
</comment>
<dbReference type="GO" id="GO:0008320">
    <property type="term" value="F:protein transmembrane transporter activity"/>
    <property type="evidence" value="ECO:0007669"/>
    <property type="project" value="InterPro"/>
</dbReference>
<protein>
    <recommendedName>
        <fullName evidence="11">Protein translocase subunit SecE</fullName>
    </recommendedName>
</protein>